<dbReference type="PATRIC" id="fig|396014.3.peg.232"/>
<dbReference type="Pfam" id="PF03358">
    <property type="entry name" value="FMN_red"/>
    <property type="match status" value="1"/>
</dbReference>
<keyword evidence="3" id="KW-1185">Reference proteome</keyword>
<evidence type="ECO:0000313" key="2">
    <source>
        <dbReference type="EMBL" id="EWS82616.1"/>
    </source>
</evidence>
<dbReference type="Gene3D" id="3.40.50.360">
    <property type="match status" value="1"/>
</dbReference>
<reference evidence="2 3" key="1">
    <citation type="submission" date="2014-02" db="EMBL/GenBank/DDBJ databases">
        <title>Genome sequence of Brachybacterium phenoliresistens strain W13A50.</title>
        <authorList>
            <person name="Wang X."/>
        </authorList>
    </citation>
    <scope>NUCLEOTIDE SEQUENCE [LARGE SCALE GENOMIC DNA]</scope>
    <source>
        <strain evidence="2 3">W13A50</strain>
    </source>
</reference>
<dbReference type="PANTHER" id="PTHR30543:SF21">
    <property type="entry name" value="NAD(P)H-DEPENDENT FMN REDUCTASE LOT6"/>
    <property type="match status" value="1"/>
</dbReference>
<protein>
    <submittedName>
        <fullName evidence="2">NADPH-dependent FMN reductase</fullName>
    </submittedName>
</protein>
<sequence>MATLGIIVSSTRPNRIGGHVAQWITEHVDGWDTDLIDLREVQLPSFDEHSAPKAGLERATDHAKAWAERIGALDAAIIVTPQYNGSYPGALKNAIDYLYEEWNGLPTLLVGYGWGDGAEVLELLERLMRRFETDLVGELGLGFGADLSPEGAMGVRPEKQQALVEALAALREKADQRSGAVVA</sequence>
<dbReference type="GO" id="GO:0010181">
    <property type="term" value="F:FMN binding"/>
    <property type="evidence" value="ECO:0007669"/>
    <property type="project" value="TreeGrafter"/>
</dbReference>
<name>Z9JXT4_9MICO</name>
<dbReference type="OrthoDB" id="9812295at2"/>
<dbReference type="GO" id="GO:0005829">
    <property type="term" value="C:cytosol"/>
    <property type="evidence" value="ECO:0007669"/>
    <property type="project" value="TreeGrafter"/>
</dbReference>
<dbReference type="Proteomes" id="UP000023067">
    <property type="component" value="Unassembled WGS sequence"/>
</dbReference>
<evidence type="ECO:0000313" key="3">
    <source>
        <dbReference type="Proteomes" id="UP000023067"/>
    </source>
</evidence>
<dbReference type="HOGENOM" id="CLU_055322_2_2_11"/>
<dbReference type="eggNOG" id="COG0431">
    <property type="taxonomic scope" value="Bacteria"/>
</dbReference>
<dbReference type="PANTHER" id="PTHR30543">
    <property type="entry name" value="CHROMATE REDUCTASE"/>
    <property type="match status" value="1"/>
</dbReference>
<dbReference type="GO" id="GO:0016491">
    <property type="term" value="F:oxidoreductase activity"/>
    <property type="evidence" value="ECO:0007669"/>
    <property type="project" value="InterPro"/>
</dbReference>
<dbReference type="RefSeq" id="WP_038370096.1">
    <property type="nucleotide sequence ID" value="NZ_BAAAOW010000001.1"/>
</dbReference>
<organism evidence="2 3">
    <name type="scientific">Brachybacterium phenoliresistens</name>
    <dbReference type="NCBI Taxonomy" id="396014"/>
    <lineage>
        <taxon>Bacteria</taxon>
        <taxon>Bacillati</taxon>
        <taxon>Actinomycetota</taxon>
        <taxon>Actinomycetes</taxon>
        <taxon>Micrococcales</taxon>
        <taxon>Dermabacteraceae</taxon>
        <taxon>Brachybacterium</taxon>
    </lineage>
</organism>
<dbReference type="STRING" id="396014.BF93_06165"/>
<gene>
    <name evidence="2" type="ORF">BF93_06165</name>
</gene>
<evidence type="ECO:0000259" key="1">
    <source>
        <dbReference type="Pfam" id="PF03358"/>
    </source>
</evidence>
<dbReference type="EMBL" id="JDYK01000002">
    <property type="protein sequence ID" value="EWS82616.1"/>
    <property type="molecule type" value="Genomic_DNA"/>
</dbReference>
<accession>Z9JXT4</accession>
<dbReference type="InterPro" id="IPR005025">
    <property type="entry name" value="FMN_Rdtase-like_dom"/>
</dbReference>
<dbReference type="InterPro" id="IPR050712">
    <property type="entry name" value="NAD(P)H-dep_reductase"/>
</dbReference>
<dbReference type="InterPro" id="IPR029039">
    <property type="entry name" value="Flavoprotein-like_sf"/>
</dbReference>
<dbReference type="AlphaFoldDB" id="Z9JXT4"/>
<proteinExistence type="predicted"/>
<feature type="domain" description="NADPH-dependent FMN reductase-like" evidence="1">
    <location>
        <begin position="4"/>
        <end position="125"/>
    </location>
</feature>
<comment type="caution">
    <text evidence="2">The sequence shown here is derived from an EMBL/GenBank/DDBJ whole genome shotgun (WGS) entry which is preliminary data.</text>
</comment>
<dbReference type="SUPFAM" id="SSF52218">
    <property type="entry name" value="Flavoproteins"/>
    <property type="match status" value="1"/>
</dbReference>